<proteinExistence type="predicted"/>
<feature type="domain" description="SLH" evidence="2">
    <location>
        <begin position="472"/>
        <end position="537"/>
    </location>
</feature>
<organism evidence="3 4">
    <name type="scientific">Polyangium spumosum</name>
    <dbReference type="NCBI Taxonomy" id="889282"/>
    <lineage>
        <taxon>Bacteria</taxon>
        <taxon>Pseudomonadati</taxon>
        <taxon>Myxococcota</taxon>
        <taxon>Polyangia</taxon>
        <taxon>Polyangiales</taxon>
        <taxon>Polyangiaceae</taxon>
        <taxon>Polyangium</taxon>
    </lineage>
</organism>
<dbReference type="Proteomes" id="UP000440224">
    <property type="component" value="Unassembled WGS sequence"/>
</dbReference>
<evidence type="ECO:0000313" key="3">
    <source>
        <dbReference type="EMBL" id="MRG96106.1"/>
    </source>
</evidence>
<reference evidence="3 4" key="1">
    <citation type="submission" date="2019-10" db="EMBL/GenBank/DDBJ databases">
        <title>A soil myxobacterium in the family Polyangiaceae.</title>
        <authorList>
            <person name="Li Y."/>
            <person name="Wang J."/>
        </authorList>
    </citation>
    <scope>NUCLEOTIDE SEQUENCE [LARGE SCALE GENOMIC DNA]</scope>
    <source>
        <strain evidence="3 4">DSM 14734</strain>
    </source>
</reference>
<name>A0A6N7PZ15_9BACT</name>
<evidence type="ECO:0000313" key="4">
    <source>
        <dbReference type="Proteomes" id="UP000440224"/>
    </source>
</evidence>
<keyword evidence="4" id="KW-1185">Reference proteome</keyword>
<dbReference type="EMBL" id="WJIE01000010">
    <property type="protein sequence ID" value="MRG96106.1"/>
    <property type="molecule type" value="Genomic_DNA"/>
</dbReference>
<dbReference type="AlphaFoldDB" id="A0A6N7PZ15"/>
<feature type="region of interest" description="Disordered" evidence="1">
    <location>
        <begin position="1"/>
        <end position="115"/>
    </location>
</feature>
<evidence type="ECO:0000256" key="1">
    <source>
        <dbReference type="SAM" id="MobiDB-lite"/>
    </source>
</evidence>
<sequence length="588" mass="63834">MVDEDHEWPSRQIENPPLEYTLTPRKRGEAARVARRRQAPRRGSHRGAAAARRSRWWRGLEDERHRGEDTTTPSPPPPSRPRHSRPKPARGMNTQAPRVVRQTRKDAPGTRRRPSLKWRVDRRPTWIHIDPPYRLPEPSSFGSNRRSTWWPGHCYRAGMHRRILGFASLIAPLAFLLGAGCIAEPGDEGALDDENPMMEDFALGDFDRHAIIPDAEMLDPQAFTAAEVDAFLKKPYPHLHSSGSCLSRMTFGGKTAGTVIAETSVKYGLNPLFVLTHLQKESSLIGNTSATCPKSRLDKAFGCGCPDNAPCNPAYVGFDKQLDCAGKLTRGYLDDLAAGSTTIAGWKVGAGKKTLDGYTITPKGKAAAVLYTYTPWVGDKASGGNNPPFGNYLFWKVWGGYAKTLGYDGPGPVCDAVFVDVCGSTHRTAIEWLAEAGLTKGCDATKKLFCPDANVTRGQMADFLARALQLPPGPDKFTDDDGSIFEASINAVAAAGITSGCSADGTRFCPSDDITRGQMAAFLTKAFALPASSVDAFVDDETSQFEGAINALAAAGITSGCDVAKQLYCPDAKVTRAQMATFLYRSMQ</sequence>
<dbReference type="Pfam" id="PF00395">
    <property type="entry name" value="SLH"/>
    <property type="match status" value="3"/>
</dbReference>
<evidence type="ECO:0000259" key="2">
    <source>
        <dbReference type="PROSITE" id="PS51272"/>
    </source>
</evidence>
<dbReference type="OrthoDB" id="5490842at2"/>
<dbReference type="InterPro" id="IPR001119">
    <property type="entry name" value="SLH_dom"/>
</dbReference>
<comment type="caution">
    <text evidence="3">The sequence shown here is derived from an EMBL/GenBank/DDBJ whole genome shotgun (WGS) entry which is preliminary data.</text>
</comment>
<dbReference type="PROSITE" id="PS51272">
    <property type="entry name" value="SLH"/>
    <property type="match status" value="2"/>
</dbReference>
<accession>A0A6N7PZ15</accession>
<feature type="domain" description="SLH" evidence="2">
    <location>
        <begin position="413"/>
        <end position="471"/>
    </location>
</feature>
<feature type="compositionally biased region" description="Basic and acidic residues" evidence="1">
    <location>
        <begin position="58"/>
        <end position="69"/>
    </location>
</feature>
<feature type="compositionally biased region" description="Basic residues" evidence="1">
    <location>
        <begin position="33"/>
        <end position="45"/>
    </location>
</feature>
<gene>
    <name evidence="3" type="ORF">GF068_29915</name>
</gene>
<protein>
    <recommendedName>
        <fullName evidence="2">SLH domain-containing protein</fullName>
    </recommendedName>
</protein>